<gene>
    <name evidence="2" type="ORF">ACFPQB_04615</name>
</gene>
<comment type="caution">
    <text evidence="2">The sequence shown here is derived from an EMBL/GenBank/DDBJ whole genome shotgun (WGS) entry which is preliminary data.</text>
</comment>
<keyword evidence="1" id="KW-0472">Membrane</keyword>
<accession>A0ABW0ZD95</accession>
<evidence type="ECO:0000256" key="1">
    <source>
        <dbReference type="SAM" id="Phobius"/>
    </source>
</evidence>
<organism evidence="2 3">
    <name type="scientific">Nocardioides vastitatis</name>
    <dbReference type="NCBI Taxonomy" id="2568655"/>
    <lineage>
        <taxon>Bacteria</taxon>
        <taxon>Bacillati</taxon>
        <taxon>Actinomycetota</taxon>
        <taxon>Actinomycetes</taxon>
        <taxon>Propionibacteriales</taxon>
        <taxon>Nocardioidaceae</taxon>
        <taxon>Nocardioides</taxon>
    </lineage>
</organism>
<evidence type="ECO:0000313" key="2">
    <source>
        <dbReference type="EMBL" id="MFC5728188.1"/>
    </source>
</evidence>
<protein>
    <submittedName>
        <fullName evidence="2">Type II secretion system protein</fullName>
    </submittedName>
</protein>
<keyword evidence="1" id="KW-0812">Transmembrane</keyword>
<keyword evidence="1" id="KW-1133">Transmembrane helix</keyword>
<proteinExistence type="predicted"/>
<reference evidence="3" key="1">
    <citation type="journal article" date="2019" name="Int. J. Syst. Evol. Microbiol.">
        <title>The Global Catalogue of Microorganisms (GCM) 10K type strain sequencing project: providing services to taxonomists for standard genome sequencing and annotation.</title>
        <authorList>
            <consortium name="The Broad Institute Genomics Platform"/>
            <consortium name="The Broad Institute Genome Sequencing Center for Infectious Disease"/>
            <person name="Wu L."/>
            <person name="Ma J."/>
        </authorList>
    </citation>
    <scope>NUCLEOTIDE SEQUENCE [LARGE SCALE GENOMIC DNA]</scope>
    <source>
        <strain evidence="3">YIM 94188</strain>
    </source>
</reference>
<dbReference type="Proteomes" id="UP001596072">
    <property type="component" value="Unassembled WGS sequence"/>
</dbReference>
<dbReference type="EMBL" id="JBHSNS010000001">
    <property type="protein sequence ID" value="MFC5728188.1"/>
    <property type="molecule type" value="Genomic_DNA"/>
</dbReference>
<evidence type="ECO:0000313" key="3">
    <source>
        <dbReference type="Proteomes" id="UP001596072"/>
    </source>
</evidence>
<dbReference type="RefSeq" id="WP_168798383.1">
    <property type="nucleotide sequence ID" value="NZ_JBHSNS010000001.1"/>
</dbReference>
<name>A0ABW0ZD95_9ACTN</name>
<sequence>MDARPDLGSDAGATLVETLVALVILSLAAVAILAGVQLSVQASDMHRKQTTGGAYVRSYAEAIEKHVTAPGVDNYQPCAASNGYNVPAVMSQLDLPTGYTATHAAAVPLAGAGGPATCPDDRGVQKLQLTVRSTDNRAAETLTVILRRSCDPSVAPCTS</sequence>
<keyword evidence="3" id="KW-1185">Reference proteome</keyword>
<feature type="transmembrane region" description="Helical" evidence="1">
    <location>
        <begin position="20"/>
        <end position="40"/>
    </location>
</feature>